<dbReference type="EMBL" id="AP017312">
    <property type="protein sequence ID" value="BAU28062.1"/>
    <property type="molecule type" value="Genomic_DNA"/>
</dbReference>
<feature type="region of interest" description="Disordered" evidence="1">
    <location>
        <begin position="1"/>
        <end position="37"/>
    </location>
</feature>
<organism evidence="2 3">
    <name type="scientific">Aneurinibacillus soli</name>
    <dbReference type="NCBI Taxonomy" id="1500254"/>
    <lineage>
        <taxon>Bacteria</taxon>
        <taxon>Bacillati</taxon>
        <taxon>Bacillota</taxon>
        <taxon>Bacilli</taxon>
        <taxon>Bacillales</taxon>
        <taxon>Paenibacillaceae</taxon>
        <taxon>Aneurinibacillus group</taxon>
        <taxon>Aneurinibacillus</taxon>
    </lineage>
</organism>
<gene>
    <name evidence="2" type="ORF">CB4_02236</name>
</gene>
<feature type="compositionally biased region" description="Low complexity" evidence="1">
    <location>
        <begin position="16"/>
        <end position="37"/>
    </location>
</feature>
<proteinExistence type="predicted"/>
<evidence type="ECO:0000313" key="2">
    <source>
        <dbReference type="EMBL" id="BAU28062.1"/>
    </source>
</evidence>
<evidence type="ECO:0000256" key="1">
    <source>
        <dbReference type="SAM" id="MobiDB-lite"/>
    </source>
</evidence>
<protein>
    <submittedName>
        <fullName evidence="2">Uncharacterized protein</fullName>
    </submittedName>
</protein>
<dbReference type="KEGG" id="asoc:CB4_02236"/>
<accession>A0A0U5BIR0</accession>
<dbReference type="Proteomes" id="UP000217696">
    <property type="component" value="Chromosome"/>
</dbReference>
<sequence>MAQNQNKNNSIQHGLEAASANATNSEEQQQVQQLSEQVQNAQLNVNAAEEENVQ</sequence>
<dbReference type="RefSeq" id="WP_157737936.1">
    <property type="nucleotide sequence ID" value="NZ_AP017312.1"/>
</dbReference>
<evidence type="ECO:0000313" key="3">
    <source>
        <dbReference type="Proteomes" id="UP000217696"/>
    </source>
</evidence>
<feature type="compositionally biased region" description="Polar residues" evidence="1">
    <location>
        <begin position="1"/>
        <end position="12"/>
    </location>
</feature>
<name>A0A0U5BIR0_9BACL</name>
<reference evidence="2 3" key="1">
    <citation type="submission" date="2015-12" db="EMBL/GenBank/DDBJ databases">
        <title>Genome sequence of Aneurinibacillus soli.</title>
        <authorList>
            <person name="Lee J.S."/>
            <person name="Lee K.C."/>
            <person name="Kim K.K."/>
            <person name="Lee B.W."/>
        </authorList>
    </citation>
    <scope>NUCLEOTIDE SEQUENCE [LARGE SCALE GENOMIC DNA]</scope>
    <source>
        <strain evidence="2 3">CB4</strain>
    </source>
</reference>
<dbReference type="AlphaFoldDB" id="A0A0U5BIR0"/>
<keyword evidence="3" id="KW-1185">Reference proteome</keyword>